<comment type="caution">
    <text evidence="1">The sequence shown here is derived from an EMBL/GenBank/DDBJ whole genome shotgun (WGS) entry which is preliminary data.</text>
</comment>
<evidence type="ECO:0000313" key="2">
    <source>
        <dbReference type="Proteomes" id="UP001152531"/>
    </source>
</evidence>
<reference evidence="1" key="1">
    <citation type="submission" date="2022-06" db="EMBL/GenBank/DDBJ databases">
        <authorList>
            <person name="Legras J.-L."/>
            <person name="Devillers H."/>
            <person name="Grondin C."/>
        </authorList>
    </citation>
    <scope>NUCLEOTIDE SEQUENCE</scope>
    <source>
        <strain evidence="1">CLIB 1444</strain>
    </source>
</reference>
<gene>
    <name evidence="1" type="ORF">CLIB1444_05S01266</name>
</gene>
<protein>
    <submittedName>
        <fullName evidence="1">Uncharacterized protein</fullName>
    </submittedName>
</protein>
<organism evidence="1 2">
    <name type="scientific">[Candida] jaroonii</name>
    <dbReference type="NCBI Taxonomy" id="467808"/>
    <lineage>
        <taxon>Eukaryota</taxon>
        <taxon>Fungi</taxon>
        <taxon>Dikarya</taxon>
        <taxon>Ascomycota</taxon>
        <taxon>Saccharomycotina</taxon>
        <taxon>Pichiomycetes</taxon>
        <taxon>Debaryomycetaceae</taxon>
        <taxon>Yamadazyma</taxon>
    </lineage>
</organism>
<accession>A0ACA9Y896</accession>
<dbReference type="EMBL" id="CALSDN010000005">
    <property type="protein sequence ID" value="CAH6720995.1"/>
    <property type="molecule type" value="Genomic_DNA"/>
</dbReference>
<name>A0ACA9Y896_9ASCO</name>
<dbReference type="Proteomes" id="UP001152531">
    <property type="component" value="Unassembled WGS sequence"/>
</dbReference>
<keyword evidence="2" id="KW-1185">Reference proteome</keyword>
<proteinExistence type="predicted"/>
<sequence length="470" mass="54632">MSNEPKVSIKKPERLPSFIERFHIAHGASNFYSNFHVTGVYNKSLDTVLLSNVLRTMIGRYPVFALTINRSKRSTGREIERDIKYDYKNYRVSPVEIIEFKDVVEVVDRNYSTLELNYINNTLIENDTNKVTWRVILYADNYLTFYNNHTFFDGEAGANFHKEVLSILDELDGTKLDFQECLFEFGHNFHFPLPLDQMTDIHKSNIFLKTKLVIRELCPEMVKNIVSRATDGTYPNFIKFPFFKSKYMKTYKTNLKLIKIDDVTMKGLVKNLRSEGTTLTSFLTVAVNYCLQRTMKVTLQKPKSTVSAIDISGRRYHPELKSELKFSNFVTLFEWKMKPLFELEEILPESKRLNVSLNKEIKSQIGFKWLGLLNLTKIRDVVKPNKTHIKQPYIVEISNLGYHEFSNGPWNVRDVICSQCLGVSATFSLTIVSCSTGMNIGYAFLDEFQNYPHEEFIHSLQYVINQFACK</sequence>
<evidence type="ECO:0000313" key="1">
    <source>
        <dbReference type="EMBL" id="CAH6720995.1"/>
    </source>
</evidence>